<accession>A0ABP6F556</accession>
<name>A0ABP6F556_9ACTN</name>
<dbReference type="EMBL" id="BAAATE010000022">
    <property type="protein sequence ID" value="GAA2681431.1"/>
    <property type="molecule type" value="Genomic_DNA"/>
</dbReference>
<gene>
    <name evidence="1" type="ORF">GCM10010412_066210</name>
</gene>
<evidence type="ECO:0000313" key="1">
    <source>
        <dbReference type="EMBL" id="GAA2681431.1"/>
    </source>
</evidence>
<dbReference type="Proteomes" id="UP001501666">
    <property type="component" value="Unassembled WGS sequence"/>
</dbReference>
<organism evidence="1 2">
    <name type="scientific">Nonomuraea recticatena</name>
    <dbReference type="NCBI Taxonomy" id="46178"/>
    <lineage>
        <taxon>Bacteria</taxon>
        <taxon>Bacillati</taxon>
        <taxon>Actinomycetota</taxon>
        <taxon>Actinomycetes</taxon>
        <taxon>Streptosporangiales</taxon>
        <taxon>Streptosporangiaceae</taxon>
        <taxon>Nonomuraea</taxon>
    </lineage>
</organism>
<proteinExistence type="predicted"/>
<reference evidence="2" key="1">
    <citation type="journal article" date="2019" name="Int. J. Syst. Evol. Microbiol.">
        <title>The Global Catalogue of Microorganisms (GCM) 10K type strain sequencing project: providing services to taxonomists for standard genome sequencing and annotation.</title>
        <authorList>
            <consortium name="The Broad Institute Genomics Platform"/>
            <consortium name="The Broad Institute Genome Sequencing Center for Infectious Disease"/>
            <person name="Wu L."/>
            <person name="Ma J."/>
        </authorList>
    </citation>
    <scope>NUCLEOTIDE SEQUENCE [LARGE SCALE GENOMIC DNA]</scope>
    <source>
        <strain evidence="2">JCM 6835</strain>
    </source>
</reference>
<evidence type="ECO:0000313" key="2">
    <source>
        <dbReference type="Proteomes" id="UP001501666"/>
    </source>
</evidence>
<protein>
    <submittedName>
        <fullName evidence="1">Uncharacterized protein</fullName>
    </submittedName>
</protein>
<comment type="caution">
    <text evidence="1">The sequence shown here is derived from an EMBL/GenBank/DDBJ whole genome shotgun (WGS) entry which is preliminary data.</text>
</comment>
<keyword evidence="2" id="KW-1185">Reference proteome</keyword>
<sequence>MNGHPALPLRHRGGSAITFYERETSSRGYPADMALCVLSCGIALVLSFGGSRGRGEDTTVGGRADHVQVATAGM</sequence>